<evidence type="ECO:0000313" key="6">
    <source>
        <dbReference type="EMBL" id="KAK2611923.1"/>
    </source>
</evidence>
<feature type="repeat" description="ANK" evidence="3">
    <location>
        <begin position="1304"/>
        <end position="1328"/>
    </location>
</feature>
<feature type="region of interest" description="Disordered" evidence="4">
    <location>
        <begin position="1"/>
        <end position="20"/>
    </location>
</feature>
<sequence>MGRRRFGRRKPPPPVQVSRDEAEFRGISGRTLFSTTEADRHVWEFQEPWESKDGAFRLLSVENLLSSEGTPAVDLIEWGGILSWPRDGASRHGVKLPRHWPKYAAISHVWKPSDDAARLANEANRPLRVRVDKREPPHQISWLGLVQAAVAAQALGCQYLWLDLLCLNQQSREDKKIQIRNMANIYQNATAVVVLPGGVVAAQNLDQPSSWIHRAWTLQEATLGWPGYVLVNWALPGSFSYFSKLSCPDGSGSVGLAPLEALVRHGPTKSLGVSMLAAQDGTGIRQFESDLILRCLGDEPAVLSILSSIIEDKTVRAPKPKSSDSCISFSSWDGEFSQGGSLPDPSTVSDFPDGGNGAISRRQSPCSNPDVSDRSSDWESHYSSDHSDGPFRRLTVLPRPGESAPIVSSSSHKRFRPTTGWRTNMLQSDDSEEEDDSSEGSYRIHPGPEARYSAVWRSMWLRTSTKEQDMVYSMMHLLDTELDVDYNRPLDELVFDLIVSNSSWSMPAWLTIGYNLPVRPESGLIPAFPTFTPNLNPTYHIDGKIVSASDLICKDEFFCRSFDIKFLKSSPTEGHFICAIIFNVVNFVSRRDDDEPGADRLSFHTVELSLSGAGEQTVECVCTLKGRVGEVAVVIGDYTTPGDMDRHVDSESRFIFFLGTEKGTRQKMGAGWLRDPLLSRAAIGRLPRRHMRVGMGSADEKPVECDCPKAPQAHDYIGEEMDADQLASLLAEAVSREDVPNIERLLDRGADPNRQVQYHGTALLLASFQGSARVVGLLLSRGADANRPAEISSLDLAPTSLGPWYGTPLQAACILDHEPVAHQLIEQGGVDVNAMAGPDGSALHAALKLPYSQRVVRLLLACGADVNAVGGPYGTCLMAAQAHDPPSLDLAKQLVDHGADINSVEGVFATRDGWLCRSALQMACRNNSVDMVRALIAMGANVNLCSGGSFATALQEAAYYGYSLVCEVLLENDAHVNVQGGVFGNALQAAVAGFAAGFRDRKAEICEYVLRLLLDSGADANAKGGYYGDVLSAVELIGEPSIIRVFIQRGGAEDGDATTVTDRPDSDLQSPDDWTELHLAASSHRLETVETLPKNGCDASKPDSDGRKPLHLASHNGRGDVVQALLRNNSAYRGMNDVDNRGCTPLHLASEAGCTAAVKALLAYGADPTLVNKEGQTAITAAVVSGHAAIVIMLLDRLNHVSRAALMKVFFELVWNGHHLAAEVVVNRYRIDCTQIDFHARTTAHMAAQSGQVDLLDYLLRRGVDPRTLDLQRAGLLHFASRSGSADMVDQVLPFFRASPAGSNDWSPLHWACRAGDVSVVERLLKRGYSAYLECSVVTVKPPGQWTPGDIAAFHNNRDIVSLFTARRLQATDLESHKCKVPVIQAPAPGPKDGVSVCHGCRLVCALGI</sequence>
<evidence type="ECO:0000256" key="3">
    <source>
        <dbReference type="PROSITE-ProRule" id="PRU00023"/>
    </source>
</evidence>
<evidence type="ECO:0000313" key="7">
    <source>
        <dbReference type="Proteomes" id="UP001251528"/>
    </source>
</evidence>
<accession>A0AAJ0FXN2</accession>
<organism evidence="6 7">
    <name type="scientific">Conoideocrella luteorostrata</name>
    <dbReference type="NCBI Taxonomy" id="1105319"/>
    <lineage>
        <taxon>Eukaryota</taxon>
        <taxon>Fungi</taxon>
        <taxon>Dikarya</taxon>
        <taxon>Ascomycota</taxon>
        <taxon>Pezizomycotina</taxon>
        <taxon>Sordariomycetes</taxon>
        <taxon>Hypocreomycetidae</taxon>
        <taxon>Hypocreales</taxon>
        <taxon>Clavicipitaceae</taxon>
        <taxon>Conoideocrella</taxon>
    </lineage>
</organism>
<evidence type="ECO:0000256" key="4">
    <source>
        <dbReference type="SAM" id="MobiDB-lite"/>
    </source>
</evidence>
<dbReference type="SMART" id="SM00248">
    <property type="entry name" value="ANK"/>
    <property type="match status" value="15"/>
</dbReference>
<dbReference type="SUPFAM" id="SSF48403">
    <property type="entry name" value="Ankyrin repeat"/>
    <property type="match status" value="2"/>
</dbReference>
<feature type="compositionally biased region" description="Polar residues" evidence="4">
    <location>
        <begin position="338"/>
        <end position="349"/>
    </location>
</feature>
<dbReference type="PROSITE" id="PS50297">
    <property type="entry name" value="ANK_REP_REGION"/>
    <property type="match status" value="7"/>
</dbReference>
<dbReference type="Gene3D" id="1.25.40.20">
    <property type="entry name" value="Ankyrin repeat-containing domain"/>
    <property type="match status" value="5"/>
</dbReference>
<dbReference type="InterPro" id="IPR010730">
    <property type="entry name" value="HET"/>
</dbReference>
<feature type="compositionally biased region" description="Polar residues" evidence="4">
    <location>
        <begin position="361"/>
        <end position="370"/>
    </location>
</feature>
<feature type="repeat" description="ANK" evidence="3">
    <location>
        <begin position="838"/>
        <end position="871"/>
    </location>
</feature>
<feature type="repeat" description="ANK" evidence="3">
    <location>
        <begin position="1072"/>
        <end position="1104"/>
    </location>
</feature>
<feature type="domain" description="Heterokaryon incompatibility" evidence="5">
    <location>
        <begin position="103"/>
        <end position="199"/>
    </location>
</feature>
<comment type="caution">
    <text evidence="6">The sequence shown here is derived from an EMBL/GenBank/DDBJ whole genome shotgun (WGS) entry which is preliminary data.</text>
</comment>
<keyword evidence="1" id="KW-0677">Repeat</keyword>
<feature type="repeat" description="ANK" evidence="3">
    <location>
        <begin position="915"/>
        <end position="947"/>
    </location>
</feature>
<feature type="repeat" description="ANK" evidence="3">
    <location>
        <begin position="758"/>
        <end position="790"/>
    </location>
</feature>
<feature type="compositionally biased region" description="Basic residues" evidence="4">
    <location>
        <begin position="1"/>
        <end position="11"/>
    </location>
</feature>
<proteinExistence type="predicted"/>
<dbReference type="InterPro" id="IPR002110">
    <property type="entry name" value="Ankyrin_rpt"/>
</dbReference>
<keyword evidence="7" id="KW-1185">Reference proteome</keyword>
<dbReference type="PROSITE" id="PS50088">
    <property type="entry name" value="ANK_REPEAT"/>
    <property type="match status" value="8"/>
</dbReference>
<feature type="repeat" description="ANK" evidence="3">
    <location>
        <begin position="1141"/>
        <end position="1173"/>
    </location>
</feature>
<dbReference type="PANTHER" id="PTHR24198:SF165">
    <property type="entry name" value="ANKYRIN REPEAT-CONTAINING PROTEIN-RELATED"/>
    <property type="match status" value="1"/>
</dbReference>
<reference evidence="6" key="1">
    <citation type="submission" date="2023-06" db="EMBL/GenBank/DDBJ databases">
        <title>Conoideocrella luteorostrata (Hypocreales: Clavicipitaceae), a potential biocontrol fungus for elongate hemlock scale in United States Christmas tree production areas.</title>
        <authorList>
            <person name="Barrett H."/>
            <person name="Lovett B."/>
            <person name="Macias A.M."/>
            <person name="Stajich J.E."/>
            <person name="Kasson M.T."/>
        </authorList>
    </citation>
    <scope>NUCLEOTIDE SEQUENCE</scope>
    <source>
        <strain evidence="6">ARSEF 14590</strain>
    </source>
</reference>
<feature type="compositionally biased region" description="Acidic residues" evidence="4">
    <location>
        <begin position="429"/>
        <end position="438"/>
    </location>
</feature>
<name>A0AAJ0FXN2_9HYPO</name>
<feature type="repeat" description="ANK" evidence="3">
    <location>
        <begin position="1105"/>
        <end position="1137"/>
    </location>
</feature>
<feature type="compositionally biased region" description="Basic and acidic residues" evidence="4">
    <location>
        <begin position="371"/>
        <end position="391"/>
    </location>
</feature>
<dbReference type="InterPro" id="IPR036770">
    <property type="entry name" value="Ankyrin_rpt-contain_sf"/>
</dbReference>
<keyword evidence="2 3" id="KW-0040">ANK repeat</keyword>
<dbReference type="PANTHER" id="PTHR24198">
    <property type="entry name" value="ANKYRIN REPEAT AND PROTEIN KINASE DOMAIN-CONTAINING PROTEIN"/>
    <property type="match status" value="1"/>
</dbReference>
<gene>
    <name evidence="6" type="ORF">QQS21_002029</name>
</gene>
<feature type="region of interest" description="Disordered" evidence="4">
    <location>
        <begin position="336"/>
        <end position="445"/>
    </location>
</feature>
<protein>
    <recommendedName>
        <fullName evidence="5">Heterokaryon incompatibility domain-containing protein</fullName>
    </recommendedName>
</protein>
<evidence type="ECO:0000256" key="1">
    <source>
        <dbReference type="ARBA" id="ARBA00022737"/>
    </source>
</evidence>
<dbReference type="Pfam" id="PF12796">
    <property type="entry name" value="Ank_2"/>
    <property type="match status" value="4"/>
</dbReference>
<feature type="repeat" description="ANK" evidence="3">
    <location>
        <begin position="1239"/>
        <end position="1271"/>
    </location>
</feature>
<dbReference type="Proteomes" id="UP001251528">
    <property type="component" value="Unassembled WGS sequence"/>
</dbReference>
<evidence type="ECO:0000256" key="2">
    <source>
        <dbReference type="ARBA" id="ARBA00023043"/>
    </source>
</evidence>
<dbReference type="Pfam" id="PF06985">
    <property type="entry name" value="HET"/>
    <property type="match status" value="1"/>
</dbReference>
<evidence type="ECO:0000259" key="5">
    <source>
        <dbReference type="Pfam" id="PF06985"/>
    </source>
</evidence>
<dbReference type="EMBL" id="JASWJB010000023">
    <property type="protein sequence ID" value="KAK2611923.1"/>
    <property type="molecule type" value="Genomic_DNA"/>
</dbReference>